<feature type="domain" description="TRASH" evidence="9">
    <location>
        <begin position="753"/>
        <end position="788"/>
    </location>
</feature>
<dbReference type="InterPro" id="IPR011017">
    <property type="entry name" value="TRASH_dom"/>
</dbReference>
<feature type="domain" description="TRASH" evidence="9">
    <location>
        <begin position="436"/>
        <end position="475"/>
    </location>
</feature>
<evidence type="ECO:0000256" key="1">
    <source>
        <dbReference type="ARBA" id="ARBA00022499"/>
    </source>
</evidence>
<dbReference type="GeneTree" id="ENSGT00940000166933"/>
<feature type="compositionally biased region" description="Polar residues" evidence="8">
    <location>
        <begin position="160"/>
        <end position="169"/>
    </location>
</feature>
<dbReference type="InterPro" id="IPR057926">
    <property type="entry name" value="QRICH1_dom"/>
</dbReference>
<dbReference type="Proteomes" id="UP000694580">
    <property type="component" value="Chromosome 1"/>
</dbReference>
<dbReference type="InterPro" id="IPR021893">
    <property type="entry name" value="ZMYM2-like_C"/>
</dbReference>
<evidence type="ECO:0000259" key="9">
    <source>
        <dbReference type="SMART" id="SM00746"/>
    </source>
</evidence>
<feature type="domain" description="TRASH" evidence="9">
    <location>
        <begin position="394"/>
        <end position="429"/>
    </location>
</feature>
<feature type="region of interest" description="Disordered" evidence="8">
    <location>
        <begin position="115"/>
        <end position="200"/>
    </location>
</feature>
<sequence>MAEPDCYENEDLVTQTFQGHSEDSAGEGVIENNDTVPESEACLKTTDGAQQGQDSDGDPDELDGLPVFGVDEEDWDMGKSAIHTDTDTRLGVLSETEIPKQDQSDSQMHEVAALMEEEMESSSQPETFQLRAENEVSNCSSGAISVDGPEEDQQHPAPDASTQTQNLTESVIDEEAQETGSADAGSHEKGGGDPTSNGLSYSLMKIKDEPIDEGYDVALLPQPMVSLIKQELDIAEEHRSTEQLRISSVYSVGKNTSDLSSVAQPSHGPSVPFQQPPTPPQPPASSSSMVRVSCSGCSKILQKGQTAFQRKGSNQLFCSTVCLTGFTLPPATTAVPKKSCYSCHKDILQPKDLIKVPVDNITREFCSQVCLMNFTFKKNAQASPSDDRDDYSKCSVCRRFANVEHEVTHLGSLHKLCSDSCFSRFCVSHNLTINCCEACGQHCSSSTGNLCLLQADDTLKKFCSSTCITRFRQKCQQKIQCSRCHVQCPAIEMQDCTNVQGITELFCTQKCQTSSSGLSGTPFPCTNCQLMAISQYHLAMPDGSIRNFCSYECVIGFQEQRNSSLPQDLMNGSTAAALSHPMGQPPIHQPTQRVPSLPQIPNPILPYVPAPSYGLAPAFGPGSTHNTTVQYGPAPGVPHLHEVYQQHVSPGSGYDCTHALAQVSCNQCSLQFCSKPQVLHYKGHVWLFCGKTCCEVFKRNNNVTALCEYCKLEKVVKDIIKFGKRLCNFCSDGCKLLFKHDLLKKTGSQCKTCAYCGNLADCVVSNHFSSKVEEFCSKECMSLYTVLFYEMARCDLCRKRGALREALRWGSEMRYFCAIHCLLNFCQQTTLNLSSITPLAHTYTGSASAPVSRKITSFSKEMPVIRGVVSLASALTGQPQDSSHAVLPGTLPTTKGQSKVIDDASTQTDCTKLTTPPRRLLKNKALMCKPLTEDQAIQCSLDTGMPHTNHGMTVESETGEKVRLMPFPVPVPVPVFLPVPMHMYTQYTPVPIGVPVLVPVPLIVPSKPDGTLEGTNDEEEGEDKLVSVEDIGDLNIRPEHRLARKHKLCRKPQEKLPPRKQSCKHIAPDVSTGEVMPSDCSKLNSTFGVRAWHSWIQWRNQQSRSEINKTSGIRTMPVKEDILLCCSSELSNSLYHFVREVKQPDGHQYTADRIFCFCLGIQKYLIDNDRNENIFTDSIFIKFATEITRMLRNWTRTVESHVLLQSCVEEDYLWQCKLLGTYSPLILLNTLLFFATKFFQFTTLCQHQHLAFAGISHCYRNTPTGKITYLRFSLASKRMDQTELPELPAGDDNEEDFEDLEMPENTENPLHCPIRLYEFYLSKCPKSVRNRRDVFYLQPEHDCDPSSPLWYSNEPLDSATLESLLARILTVRQVNLNTDNQQEGSLSDEST</sequence>
<reference evidence="10" key="2">
    <citation type="submission" date="2025-08" db="UniProtKB">
        <authorList>
            <consortium name="Ensembl"/>
        </authorList>
    </citation>
    <scope>IDENTIFICATION</scope>
</reference>
<evidence type="ECO:0000256" key="6">
    <source>
        <dbReference type="ARBA" id="ARBA00022833"/>
    </source>
</evidence>
<dbReference type="PANTHER" id="PTHR45736:SF5">
    <property type="entry name" value="ZINC FINGER MYM-TYPE PROTEIN 4"/>
    <property type="match status" value="1"/>
</dbReference>
<evidence type="ECO:0000256" key="7">
    <source>
        <dbReference type="ARBA" id="ARBA00022843"/>
    </source>
</evidence>
<keyword evidence="11" id="KW-1185">Reference proteome</keyword>
<dbReference type="Ensembl" id="ENSDCDT00010018496.1">
    <property type="protein sequence ID" value="ENSDCDP00010017447.1"/>
    <property type="gene ID" value="ENSDCDG00010007979.1"/>
</dbReference>
<dbReference type="Pfam" id="PF25561">
    <property type="entry name" value="QRICH1"/>
    <property type="match status" value="1"/>
</dbReference>
<evidence type="ECO:0000256" key="3">
    <source>
        <dbReference type="ARBA" id="ARBA00022723"/>
    </source>
</evidence>
<name>A0AAY4B9F9_9TELE</name>
<feature type="region of interest" description="Disordered" evidence="8">
    <location>
        <begin position="257"/>
        <end position="288"/>
    </location>
</feature>
<keyword evidence="5" id="KW-0863">Zinc-finger</keyword>
<evidence type="ECO:0000256" key="2">
    <source>
        <dbReference type="ARBA" id="ARBA00022553"/>
    </source>
</evidence>
<dbReference type="SUPFAM" id="SSF57716">
    <property type="entry name" value="Glucocorticoid receptor-like (DNA-binding domain)"/>
    <property type="match status" value="1"/>
</dbReference>
<feature type="domain" description="TRASH" evidence="9">
    <location>
        <begin position="525"/>
        <end position="561"/>
    </location>
</feature>
<evidence type="ECO:0000256" key="5">
    <source>
        <dbReference type="ARBA" id="ARBA00022771"/>
    </source>
</evidence>
<reference evidence="10" key="3">
    <citation type="submission" date="2025-09" db="UniProtKB">
        <authorList>
            <consortium name="Ensembl"/>
        </authorList>
    </citation>
    <scope>IDENTIFICATION</scope>
</reference>
<dbReference type="InterPro" id="IPR051284">
    <property type="entry name" value="ZnF_MYMT-QRICH1"/>
</dbReference>
<dbReference type="SMART" id="SM00746">
    <property type="entry name" value="TRASH"/>
    <property type="match status" value="9"/>
</dbReference>
<feature type="compositionally biased region" description="Pro residues" evidence="8">
    <location>
        <begin position="274"/>
        <end position="283"/>
    </location>
</feature>
<dbReference type="PANTHER" id="PTHR45736">
    <property type="entry name" value="ZINC FINGER MYM-TYPE PROTEIN"/>
    <property type="match status" value="1"/>
</dbReference>
<feature type="domain" description="TRASH" evidence="9">
    <location>
        <begin position="707"/>
        <end position="742"/>
    </location>
</feature>
<reference evidence="10 11" key="1">
    <citation type="submission" date="2020-06" db="EMBL/GenBank/DDBJ databases">
        <authorList>
            <consortium name="Wellcome Sanger Institute Data Sharing"/>
        </authorList>
    </citation>
    <scope>NUCLEOTIDE SEQUENCE [LARGE SCALE GENOMIC DNA]</scope>
</reference>
<feature type="region of interest" description="Disordered" evidence="8">
    <location>
        <begin position="43"/>
        <end position="68"/>
    </location>
</feature>
<dbReference type="Pfam" id="PF12012">
    <property type="entry name" value="DUF3504"/>
    <property type="match status" value="1"/>
</dbReference>
<evidence type="ECO:0000256" key="8">
    <source>
        <dbReference type="SAM" id="MobiDB-lite"/>
    </source>
</evidence>
<feature type="region of interest" description="Disordered" evidence="8">
    <location>
        <begin position="880"/>
        <end position="903"/>
    </location>
</feature>
<evidence type="ECO:0000313" key="10">
    <source>
        <dbReference type="Ensembl" id="ENSDCDP00010017447.1"/>
    </source>
</evidence>
<accession>A0AAY4B9F9</accession>
<feature type="domain" description="TRASH" evidence="9">
    <location>
        <begin position="294"/>
        <end position="330"/>
    </location>
</feature>
<keyword evidence="3" id="KW-0479">Metal-binding</keyword>
<evidence type="ECO:0000256" key="4">
    <source>
        <dbReference type="ARBA" id="ARBA00022737"/>
    </source>
</evidence>
<dbReference type="InterPro" id="IPR010507">
    <property type="entry name" value="Znf_MYM"/>
</dbReference>
<dbReference type="Pfam" id="PF06467">
    <property type="entry name" value="zf-FCS"/>
    <property type="match status" value="1"/>
</dbReference>
<feature type="domain" description="TRASH" evidence="9">
    <location>
        <begin position="665"/>
        <end position="701"/>
    </location>
</feature>
<gene>
    <name evidence="10" type="primary">si:ch211-266o15.1</name>
</gene>
<keyword evidence="2" id="KW-0597">Phosphoprotein</keyword>
<keyword evidence="7" id="KW-0832">Ubl conjugation</keyword>
<keyword evidence="4" id="KW-0677">Repeat</keyword>
<dbReference type="GO" id="GO:0008270">
    <property type="term" value="F:zinc ion binding"/>
    <property type="evidence" value="ECO:0007669"/>
    <property type="project" value="UniProtKB-KW"/>
</dbReference>
<protein>
    <recommendedName>
        <fullName evidence="9">TRASH domain-containing protein</fullName>
    </recommendedName>
</protein>
<keyword evidence="1" id="KW-1017">Isopeptide bond</keyword>
<feature type="domain" description="TRASH" evidence="9">
    <location>
        <begin position="794"/>
        <end position="829"/>
    </location>
</feature>
<evidence type="ECO:0000313" key="11">
    <source>
        <dbReference type="Proteomes" id="UP000694580"/>
    </source>
</evidence>
<proteinExistence type="predicted"/>
<feature type="domain" description="TRASH" evidence="9">
    <location>
        <begin position="340"/>
        <end position="378"/>
    </location>
</feature>
<organism evidence="10 11">
    <name type="scientific">Denticeps clupeoides</name>
    <name type="common">denticle herring</name>
    <dbReference type="NCBI Taxonomy" id="299321"/>
    <lineage>
        <taxon>Eukaryota</taxon>
        <taxon>Metazoa</taxon>
        <taxon>Chordata</taxon>
        <taxon>Craniata</taxon>
        <taxon>Vertebrata</taxon>
        <taxon>Euteleostomi</taxon>
        <taxon>Actinopterygii</taxon>
        <taxon>Neopterygii</taxon>
        <taxon>Teleostei</taxon>
        <taxon>Clupei</taxon>
        <taxon>Clupeiformes</taxon>
        <taxon>Denticipitoidei</taxon>
        <taxon>Denticipitidae</taxon>
        <taxon>Denticeps</taxon>
    </lineage>
</organism>
<keyword evidence="6" id="KW-0862">Zinc</keyword>